<dbReference type="InterPro" id="IPR003280">
    <property type="entry name" value="2pore_dom_K_chnl"/>
</dbReference>
<dbReference type="Gene3D" id="1.10.287.70">
    <property type="match status" value="1"/>
</dbReference>
<accession>A0A0N5A8C4</accession>
<dbReference type="Pfam" id="PF07885">
    <property type="entry name" value="Ion_trans_2"/>
    <property type="match status" value="1"/>
</dbReference>
<evidence type="ECO:0000256" key="4">
    <source>
        <dbReference type="ARBA" id="ARBA00022989"/>
    </source>
</evidence>
<feature type="transmembrane region" description="Helical" evidence="8">
    <location>
        <begin position="116"/>
        <end position="134"/>
    </location>
</feature>
<dbReference type="InterPro" id="IPR013099">
    <property type="entry name" value="K_chnl_dom"/>
</dbReference>
<dbReference type="GO" id="GO:0030322">
    <property type="term" value="P:stabilization of membrane potential"/>
    <property type="evidence" value="ECO:0007669"/>
    <property type="project" value="TreeGrafter"/>
</dbReference>
<dbReference type="STRING" id="451379.A0A0N5A8C4"/>
<keyword evidence="10" id="KW-1185">Reference proteome</keyword>
<dbReference type="Proteomes" id="UP000046393">
    <property type="component" value="Unplaced"/>
</dbReference>
<evidence type="ECO:0000256" key="5">
    <source>
        <dbReference type="ARBA" id="ARBA00023065"/>
    </source>
</evidence>
<organism evidence="10 11">
    <name type="scientific">Syphacia muris</name>
    <dbReference type="NCBI Taxonomy" id="451379"/>
    <lineage>
        <taxon>Eukaryota</taxon>
        <taxon>Metazoa</taxon>
        <taxon>Ecdysozoa</taxon>
        <taxon>Nematoda</taxon>
        <taxon>Chromadorea</taxon>
        <taxon>Rhabditida</taxon>
        <taxon>Spirurina</taxon>
        <taxon>Oxyuridomorpha</taxon>
        <taxon>Oxyuroidea</taxon>
        <taxon>Oxyuridae</taxon>
        <taxon>Syphacia</taxon>
    </lineage>
</organism>
<dbReference type="GO" id="GO:0022841">
    <property type="term" value="F:potassium ion leak channel activity"/>
    <property type="evidence" value="ECO:0007669"/>
    <property type="project" value="TreeGrafter"/>
</dbReference>
<evidence type="ECO:0000256" key="7">
    <source>
        <dbReference type="ARBA" id="ARBA00023303"/>
    </source>
</evidence>
<feature type="transmembrane region" description="Helical" evidence="8">
    <location>
        <begin position="184"/>
        <end position="211"/>
    </location>
</feature>
<keyword evidence="7" id="KW-0407">Ion channel</keyword>
<proteinExistence type="predicted"/>
<evidence type="ECO:0000256" key="8">
    <source>
        <dbReference type="SAM" id="Phobius"/>
    </source>
</evidence>
<dbReference type="PANTHER" id="PTHR11003:SF150">
    <property type="entry name" value="PROTEIN CBG08159"/>
    <property type="match status" value="1"/>
</dbReference>
<feature type="domain" description="Potassium channel" evidence="9">
    <location>
        <begin position="85"/>
        <end position="140"/>
    </location>
</feature>
<dbReference type="AlphaFoldDB" id="A0A0N5A8C4"/>
<dbReference type="GO" id="GO:0015271">
    <property type="term" value="F:outward rectifier potassium channel activity"/>
    <property type="evidence" value="ECO:0007669"/>
    <property type="project" value="TreeGrafter"/>
</dbReference>
<keyword evidence="6 8" id="KW-0472">Membrane</keyword>
<dbReference type="SUPFAM" id="SSF81324">
    <property type="entry name" value="Voltage-gated potassium channels"/>
    <property type="match status" value="1"/>
</dbReference>
<keyword evidence="5" id="KW-0406">Ion transport</keyword>
<keyword evidence="3 8" id="KW-0812">Transmembrane</keyword>
<evidence type="ECO:0000256" key="1">
    <source>
        <dbReference type="ARBA" id="ARBA00004141"/>
    </source>
</evidence>
<comment type="subcellular location">
    <subcellularLocation>
        <location evidence="1">Membrane</location>
        <topology evidence="1">Multi-pass membrane protein</topology>
    </subcellularLocation>
</comment>
<dbReference type="GO" id="GO:0005886">
    <property type="term" value="C:plasma membrane"/>
    <property type="evidence" value="ECO:0007669"/>
    <property type="project" value="TreeGrafter"/>
</dbReference>
<feature type="transmembrane region" description="Helical" evidence="8">
    <location>
        <begin position="146"/>
        <end position="164"/>
    </location>
</feature>
<evidence type="ECO:0000256" key="6">
    <source>
        <dbReference type="ARBA" id="ARBA00023136"/>
    </source>
</evidence>
<evidence type="ECO:0000313" key="10">
    <source>
        <dbReference type="Proteomes" id="UP000046393"/>
    </source>
</evidence>
<sequence>MSFEFIDFMIADIYCLLFFIMYYSVKCERNVEKLDAHRSDMLNVLWAETMAQSEHDWAQMANQKLDIYERALLSWCAGPVVDRSPNTFKHALMQAFSFITTIGFEDANVLSTPGKIFAMLYSAIGIPLTLLYLGQCSKMLSGLASANKLLSAACIAIFVTAIVYDITEDSEEDTVCFSFFHCYFLVIVLKVLLVGFISILFLAVVSLSYIILQKNVEILLQVIVSKVYCLTYCYFSLL</sequence>
<evidence type="ECO:0000256" key="2">
    <source>
        <dbReference type="ARBA" id="ARBA00022448"/>
    </source>
</evidence>
<dbReference type="WBParaSite" id="SMUV_0000031601-mRNA-1">
    <property type="protein sequence ID" value="SMUV_0000031601-mRNA-1"/>
    <property type="gene ID" value="SMUV_0000031601"/>
</dbReference>
<keyword evidence="2" id="KW-0813">Transport</keyword>
<evidence type="ECO:0000259" key="9">
    <source>
        <dbReference type="Pfam" id="PF07885"/>
    </source>
</evidence>
<name>A0A0N5A8C4_9BILA</name>
<evidence type="ECO:0000313" key="11">
    <source>
        <dbReference type="WBParaSite" id="SMUV_0000031601-mRNA-1"/>
    </source>
</evidence>
<keyword evidence="4 8" id="KW-1133">Transmembrane helix</keyword>
<dbReference type="PANTHER" id="PTHR11003">
    <property type="entry name" value="POTASSIUM CHANNEL, SUBFAMILY K"/>
    <property type="match status" value="1"/>
</dbReference>
<reference evidence="11" key="1">
    <citation type="submission" date="2017-02" db="UniProtKB">
        <authorList>
            <consortium name="WormBaseParasite"/>
        </authorList>
    </citation>
    <scope>IDENTIFICATION</scope>
</reference>
<evidence type="ECO:0000256" key="3">
    <source>
        <dbReference type="ARBA" id="ARBA00022692"/>
    </source>
</evidence>
<protein>
    <submittedName>
        <fullName evidence="11">Ion_trans_2 domain-containing protein</fullName>
    </submittedName>
</protein>